<feature type="domain" description="MOSC" evidence="1">
    <location>
        <begin position="120"/>
        <end position="254"/>
    </location>
</feature>
<name>A0A382C363_9ZZZZ</name>
<dbReference type="SUPFAM" id="SSF50800">
    <property type="entry name" value="PK beta-barrel domain-like"/>
    <property type="match status" value="1"/>
</dbReference>
<protein>
    <recommendedName>
        <fullName evidence="1">MOSC domain-containing protein</fullName>
    </recommendedName>
</protein>
<sequence>MNSHISNLFYSPVKSVSFSNSNNLIVQKNLGIKNDRIFSFTRNIDKKKSIDLEKNPKKRNLHFFLTLKNSPFLNKYDFEFNDDQLSLILENNLINSISTKNRDNFDIISQELMSREKLIQNPIYLIYNDKFPFFDTMPDNSISLINLSSVEDFENKISLKIEYERFRGNIYMKGAPPWKEFEWIGKKININNCHFLVTGKIPRCSATNLKPGEVKDDINLPLTLRKVYGHINMGVYLIPLNDGIINIDNEVKLII</sequence>
<dbReference type="Pfam" id="PF03473">
    <property type="entry name" value="MOSC"/>
    <property type="match status" value="1"/>
</dbReference>
<dbReference type="InterPro" id="IPR011037">
    <property type="entry name" value="Pyrv_Knase-like_insert_dom_sf"/>
</dbReference>
<evidence type="ECO:0000313" key="2">
    <source>
        <dbReference type="EMBL" id="SVB20171.1"/>
    </source>
</evidence>
<dbReference type="InterPro" id="IPR005302">
    <property type="entry name" value="MoCF_Sase_C"/>
</dbReference>
<evidence type="ECO:0000259" key="1">
    <source>
        <dbReference type="PROSITE" id="PS51340"/>
    </source>
</evidence>
<dbReference type="GO" id="GO:0030151">
    <property type="term" value="F:molybdenum ion binding"/>
    <property type="evidence" value="ECO:0007669"/>
    <property type="project" value="InterPro"/>
</dbReference>
<reference evidence="2" key="1">
    <citation type="submission" date="2018-05" db="EMBL/GenBank/DDBJ databases">
        <authorList>
            <person name="Lanie J.A."/>
            <person name="Ng W.-L."/>
            <person name="Kazmierczak K.M."/>
            <person name="Andrzejewski T.M."/>
            <person name="Davidsen T.M."/>
            <person name="Wayne K.J."/>
            <person name="Tettelin H."/>
            <person name="Glass J.I."/>
            <person name="Rusch D."/>
            <person name="Podicherti R."/>
            <person name="Tsui H.-C.T."/>
            <person name="Winkler M.E."/>
        </authorList>
    </citation>
    <scope>NUCLEOTIDE SEQUENCE</scope>
</reference>
<dbReference type="AlphaFoldDB" id="A0A382C363"/>
<dbReference type="EMBL" id="UINC01032468">
    <property type="protein sequence ID" value="SVB20171.1"/>
    <property type="molecule type" value="Genomic_DNA"/>
</dbReference>
<dbReference type="GO" id="GO:0003824">
    <property type="term" value="F:catalytic activity"/>
    <property type="evidence" value="ECO:0007669"/>
    <property type="project" value="InterPro"/>
</dbReference>
<accession>A0A382C363</accession>
<dbReference type="GO" id="GO:0030170">
    <property type="term" value="F:pyridoxal phosphate binding"/>
    <property type="evidence" value="ECO:0007669"/>
    <property type="project" value="InterPro"/>
</dbReference>
<dbReference type="PROSITE" id="PS51340">
    <property type="entry name" value="MOSC"/>
    <property type="match status" value="1"/>
</dbReference>
<organism evidence="2">
    <name type="scientific">marine metagenome</name>
    <dbReference type="NCBI Taxonomy" id="408172"/>
    <lineage>
        <taxon>unclassified sequences</taxon>
        <taxon>metagenomes</taxon>
        <taxon>ecological metagenomes</taxon>
    </lineage>
</organism>
<proteinExistence type="predicted"/>
<gene>
    <name evidence="2" type="ORF">METZ01_LOCUS173025</name>
</gene>